<proteinExistence type="predicted"/>
<gene>
    <name evidence="6" type="ORF">niasHT_036956</name>
</gene>
<keyword evidence="1" id="KW-1015">Disulfide bond</keyword>
<reference evidence="6 7" key="1">
    <citation type="submission" date="2024-10" db="EMBL/GenBank/DDBJ databases">
        <authorList>
            <person name="Kim D."/>
        </authorList>
    </citation>
    <scope>NUCLEOTIDE SEQUENCE [LARGE SCALE GENOMIC DNA]</scope>
    <source>
        <strain evidence="6">BH-2024</strain>
    </source>
</reference>
<evidence type="ECO:0000259" key="4">
    <source>
        <dbReference type="PROSITE" id="PS50279"/>
    </source>
</evidence>
<accession>A0ABD2IFF4</accession>
<dbReference type="PROSITE" id="PS00280">
    <property type="entry name" value="BPTI_KUNITZ_1"/>
    <property type="match status" value="1"/>
</dbReference>
<evidence type="ECO:0000256" key="2">
    <source>
        <dbReference type="PROSITE-ProRule" id="PRU00500"/>
    </source>
</evidence>
<dbReference type="Proteomes" id="UP001620626">
    <property type="component" value="Unassembled WGS sequence"/>
</dbReference>
<sequence>MLLKVLAQFSIFGIVAAIGPCSIGAPGLEGIPAALLAIPGMPTIPGMPLLDKSLKCTEKGYFELVQCKADYCVCVDPSTGAEATATKTTSNKIRPQCGRCHFQLSRYYRESKNFIFRPICDDKTGNYQPQQCRDEKHCFCVNYLTGVRQNKKEVPTNEILHCEGGQVDFSIDDSHIIKSEKGEGGKGDEELIPIGSPVCKKPRDAGHRCHGRAGGPIAAKNLKWYFDTETFECLAFSYNGCGGNGNHFDSPADCWDKCKLVDLAGCAGMRLPATDKQGHTIICAGAGYPSPTAACPSGYRCTMLAHMGVCCHSATQDLYEANYRPTCPNGRQALQMQTRGVPMTLIGKKCADNFCPTGTKCVEKEVYAHCC</sequence>
<dbReference type="Pfam" id="PF00086">
    <property type="entry name" value="Thyroglobulin_1"/>
    <property type="match status" value="2"/>
</dbReference>
<evidence type="ECO:0000313" key="6">
    <source>
        <dbReference type="EMBL" id="KAL3078073.1"/>
    </source>
</evidence>
<dbReference type="Gene3D" id="4.10.410.10">
    <property type="entry name" value="Pancreatic trypsin inhibitor Kunitz domain"/>
    <property type="match status" value="1"/>
</dbReference>
<dbReference type="InterPro" id="IPR036880">
    <property type="entry name" value="Kunitz_BPTI_sf"/>
</dbReference>
<evidence type="ECO:0000256" key="1">
    <source>
        <dbReference type="ARBA" id="ARBA00023157"/>
    </source>
</evidence>
<dbReference type="PROSITE" id="PS51162">
    <property type="entry name" value="THYROGLOBULIN_1_2"/>
    <property type="match status" value="1"/>
</dbReference>
<evidence type="ECO:0000256" key="3">
    <source>
        <dbReference type="SAM" id="SignalP"/>
    </source>
</evidence>
<dbReference type="Gene3D" id="4.10.800.10">
    <property type="entry name" value="Thyroglobulin type-1"/>
    <property type="match status" value="2"/>
</dbReference>
<dbReference type="PANTHER" id="PTHR47248">
    <property type="entry name" value="PROTEIN CBG06772"/>
    <property type="match status" value="1"/>
</dbReference>
<dbReference type="InterPro" id="IPR020901">
    <property type="entry name" value="Prtase_inh_Kunz-CS"/>
</dbReference>
<dbReference type="InterPro" id="IPR036857">
    <property type="entry name" value="Thyroglobulin_1_sf"/>
</dbReference>
<name>A0ABD2IFF4_9BILA</name>
<dbReference type="CDD" id="cd00109">
    <property type="entry name" value="Kunitz-type"/>
    <property type="match status" value="1"/>
</dbReference>
<dbReference type="SUPFAM" id="SSF57610">
    <property type="entry name" value="Thyroglobulin type-1 domain"/>
    <property type="match status" value="2"/>
</dbReference>
<dbReference type="EMBL" id="JBICBT010001214">
    <property type="protein sequence ID" value="KAL3078073.1"/>
    <property type="molecule type" value="Genomic_DNA"/>
</dbReference>
<dbReference type="SMART" id="SM00211">
    <property type="entry name" value="TY"/>
    <property type="match status" value="2"/>
</dbReference>
<evidence type="ECO:0008006" key="8">
    <source>
        <dbReference type="Google" id="ProtNLM"/>
    </source>
</evidence>
<keyword evidence="7" id="KW-1185">Reference proteome</keyword>
<dbReference type="SUPFAM" id="SSF57362">
    <property type="entry name" value="BPTI-like"/>
    <property type="match status" value="1"/>
</dbReference>
<dbReference type="InterPro" id="IPR000716">
    <property type="entry name" value="Thyroglobulin_1"/>
</dbReference>
<feature type="domain" description="Thyroglobulin type-1" evidence="5">
    <location>
        <begin position="97"/>
        <end position="162"/>
    </location>
</feature>
<feature type="signal peptide" evidence="3">
    <location>
        <begin position="1"/>
        <end position="17"/>
    </location>
</feature>
<feature type="chain" id="PRO_5044858235" description="BPTI/Kunitz inhibitor domain-containing protein" evidence="3">
    <location>
        <begin position="18"/>
        <end position="371"/>
    </location>
</feature>
<dbReference type="SMART" id="SM00131">
    <property type="entry name" value="KU"/>
    <property type="match status" value="1"/>
</dbReference>
<protein>
    <recommendedName>
        <fullName evidence="8">BPTI/Kunitz inhibitor domain-containing protein</fullName>
    </recommendedName>
</protein>
<keyword evidence="3" id="KW-0732">Signal</keyword>
<dbReference type="PROSITE" id="PS50279">
    <property type="entry name" value="BPTI_KUNITZ_2"/>
    <property type="match status" value="1"/>
</dbReference>
<dbReference type="PANTHER" id="PTHR47248:SF9">
    <property type="entry name" value="BPTI_KUNITZ INHIBITOR DOMAIN-CONTAINING PROTEIN"/>
    <property type="match status" value="1"/>
</dbReference>
<dbReference type="InterPro" id="IPR002223">
    <property type="entry name" value="Kunitz_BPTI"/>
</dbReference>
<evidence type="ECO:0000313" key="7">
    <source>
        <dbReference type="Proteomes" id="UP001620626"/>
    </source>
</evidence>
<comment type="caution">
    <text evidence="2">Lacks conserved residue(s) required for the propagation of feature annotation.</text>
</comment>
<dbReference type="AlphaFoldDB" id="A0ABD2IFF4"/>
<dbReference type="Pfam" id="PF00014">
    <property type="entry name" value="Kunitz_BPTI"/>
    <property type="match status" value="1"/>
</dbReference>
<dbReference type="InterPro" id="IPR052861">
    <property type="entry name" value="BPTI/Kunitz_domain"/>
</dbReference>
<evidence type="ECO:0000259" key="5">
    <source>
        <dbReference type="PROSITE" id="PS51162"/>
    </source>
</evidence>
<feature type="domain" description="BPTI/Kunitz inhibitor" evidence="4">
    <location>
        <begin position="199"/>
        <end position="258"/>
    </location>
</feature>
<organism evidence="6 7">
    <name type="scientific">Heterodera trifolii</name>
    <dbReference type="NCBI Taxonomy" id="157864"/>
    <lineage>
        <taxon>Eukaryota</taxon>
        <taxon>Metazoa</taxon>
        <taxon>Ecdysozoa</taxon>
        <taxon>Nematoda</taxon>
        <taxon>Chromadorea</taxon>
        <taxon>Rhabditida</taxon>
        <taxon>Tylenchina</taxon>
        <taxon>Tylenchomorpha</taxon>
        <taxon>Tylenchoidea</taxon>
        <taxon>Heteroderidae</taxon>
        <taxon>Heteroderinae</taxon>
        <taxon>Heterodera</taxon>
    </lineage>
</organism>
<comment type="caution">
    <text evidence="6">The sequence shown here is derived from an EMBL/GenBank/DDBJ whole genome shotgun (WGS) entry which is preliminary data.</text>
</comment>